<dbReference type="PANTHER" id="PTHR30136">
    <property type="entry name" value="HELIX-TURN-HELIX TRANSCRIPTIONAL REGULATOR, ICLR FAMILY"/>
    <property type="match status" value="1"/>
</dbReference>
<dbReference type="Gene3D" id="1.10.10.10">
    <property type="entry name" value="Winged helix-like DNA-binding domain superfamily/Winged helix DNA-binding domain"/>
    <property type="match status" value="1"/>
</dbReference>
<evidence type="ECO:0008006" key="8">
    <source>
        <dbReference type="Google" id="ProtNLM"/>
    </source>
</evidence>
<dbReference type="InterPro" id="IPR029016">
    <property type="entry name" value="GAF-like_dom_sf"/>
</dbReference>
<evidence type="ECO:0000256" key="1">
    <source>
        <dbReference type="ARBA" id="ARBA00023015"/>
    </source>
</evidence>
<dbReference type="PROSITE" id="PS51078">
    <property type="entry name" value="ICLR_ED"/>
    <property type="match status" value="1"/>
</dbReference>
<dbReference type="AlphaFoldDB" id="A0A7J9UY10"/>
<dbReference type="PROSITE" id="PS51077">
    <property type="entry name" value="HTH_ICLR"/>
    <property type="match status" value="1"/>
</dbReference>
<dbReference type="InterPro" id="IPR036390">
    <property type="entry name" value="WH_DNA-bd_sf"/>
</dbReference>
<proteinExistence type="predicted"/>
<evidence type="ECO:0000313" key="6">
    <source>
        <dbReference type="EMBL" id="MPV89352.1"/>
    </source>
</evidence>
<dbReference type="GO" id="GO:0003700">
    <property type="term" value="F:DNA-binding transcription factor activity"/>
    <property type="evidence" value="ECO:0007669"/>
    <property type="project" value="TreeGrafter"/>
</dbReference>
<dbReference type="Pfam" id="PF01614">
    <property type="entry name" value="IclR_C"/>
    <property type="match status" value="1"/>
</dbReference>
<keyword evidence="7" id="KW-1185">Reference proteome</keyword>
<dbReference type="Gene3D" id="3.30.450.40">
    <property type="match status" value="1"/>
</dbReference>
<keyword evidence="1" id="KW-0805">Transcription regulation</keyword>
<dbReference type="GO" id="GO:0045892">
    <property type="term" value="P:negative regulation of DNA-templated transcription"/>
    <property type="evidence" value="ECO:0007669"/>
    <property type="project" value="TreeGrafter"/>
</dbReference>
<evidence type="ECO:0000259" key="5">
    <source>
        <dbReference type="PROSITE" id="PS51078"/>
    </source>
</evidence>
<dbReference type="GO" id="GO:0003677">
    <property type="term" value="F:DNA binding"/>
    <property type="evidence" value="ECO:0007669"/>
    <property type="project" value="UniProtKB-KW"/>
</dbReference>
<dbReference type="SMART" id="SM00346">
    <property type="entry name" value="HTH_ICLR"/>
    <property type="match status" value="1"/>
</dbReference>
<reference evidence="6 7" key="1">
    <citation type="submission" date="2019-10" db="EMBL/GenBank/DDBJ databases">
        <title>Georgenia wutianyii sp. nov. and Georgenia yuyongxinii sp. nov. isolated from plateau pika (Ochotona curzoniae) in the Qinghai-Tibet plateau of China.</title>
        <authorList>
            <person name="Tian Z."/>
        </authorList>
    </citation>
    <scope>NUCLEOTIDE SEQUENCE [LARGE SCALE GENOMIC DNA]</scope>
    <source>
        <strain evidence="6 7">JCM 15130</strain>
    </source>
</reference>
<comment type="caution">
    <text evidence="6">The sequence shown here is derived from an EMBL/GenBank/DDBJ whole genome shotgun (WGS) entry which is preliminary data.</text>
</comment>
<dbReference type="InterPro" id="IPR014757">
    <property type="entry name" value="Tscrpt_reg_IclR_C"/>
</dbReference>
<evidence type="ECO:0000256" key="3">
    <source>
        <dbReference type="ARBA" id="ARBA00023163"/>
    </source>
</evidence>
<dbReference type="InterPro" id="IPR050707">
    <property type="entry name" value="HTH_MetabolicPath_Reg"/>
</dbReference>
<evidence type="ECO:0000256" key="2">
    <source>
        <dbReference type="ARBA" id="ARBA00023125"/>
    </source>
</evidence>
<dbReference type="InterPro" id="IPR036388">
    <property type="entry name" value="WH-like_DNA-bd_sf"/>
</dbReference>
<dbReference type="RefSeq" id="WP_152232061.1">
    <property type="nucleotide sequence ID" value="NZ_BAAAOT010000008.1"/>
</dbReference>
<evidence type="ECO:0000259" key="4">
    <source>
        <dbReference type="PROSITE" id="PS51077"/>
    </source>
</evidence>
<keyword evidence="2" id="KW-0238">DNA-binding</keyword>
<evidence type="ECO:0000313" key="7">
    <source>
        <dbReference type="Proteomes" id="UP000429644"/>
    </source>
</evidence>
<dbReference type="EMBL" id="WHPD01002545">
    <property type="protein sequence ID" value="MPV89352.1"/>
    <property type="molecule type" value="Genomic_DNA"/>
</dbReference>
<dbReference type="SUPFAM" id="SSF55781">
    <property type="entry name" value="GAF domain-like"/>
    <property type="match status" value="1"/>
</dbReference>
<feature type="domain" description="HTH iclR-type" evidence="4">
    <location>
        <begin position="4"/>
        <end position="64"/>
    </location>
</feature>
<feature type="domain" description="IclR-ED" evidence="5">
    <location>
        <begin position="65"/>
        <end position="237"/>
    </location>
</feature>
<protein>
    <recommendedName>
        <fullName evidence="8">Helix-turn-helix domain-containing protein</fullName>
    </recommendedName>
</protein>
<gene>
    <name evidence="6" type="ORF">GB882_11800</name>
</gene>
<dbReference type="PANTHER" id="PTHR30136:SF24">
    <property type="entry name" value="HTH-TYPE TRANSCRIPTIONAL REPRESSOR ALLR"/>
    <property type="match status" value="1"/>
</dbReference>
<dbReference type="InterPro" id="IPR005471">
    <property type="entry name" value="Tscrpt_reg_IclR_N"/>
</dbReference>
<dbReference type="Proteomes" id="UP000429644">
    <property type="component" value="Unassembled WGS sequence"/>
</dbReference>
<sequence>METAQTADYALLTLLELERSDGQTVSQLAAALSLNRTVAQRIVTTLHRRAAVSRDLEGRYWLGPLLIALAERLPHELSIVSAPLVGELARRAQETVVVAARDGAEAVVVARENGSSSPLRVEYEVGFRQPINRGASSLAILAHLDEATARRHVAASDLPALAKIREQGYARSEGQLRAHMVGIAAPILAGELGVVGSIAIIVPSARATRLEGFLDDVVETAARIGRAYRQHDDAVDGMATAGTGR</sequence>
<dbReference type="SUPFAM" id="SSF46785">
    <property type="entry name" value="Winged helix' DNA-binding domain"/>
    <property type="match status" value="1"/>
</dbReference>
<name>A0A7J9UY10_9MICO</name>
<accession>A0A7J9UY10</accession>
<organism evidence="6 7">
    <name type="scientific">Georgenia ruanii</name>
    <dbReference type="NCBI Taxonomy" id="348442"/>
    <lineage>
        <taxon>Bacteria</taxon>
        <taxon>Bacillati</taxon>
        <taxon>Actinomycetota</taxon>
        <taxon>Actinomycetes</taxon>
        <taxon>Micrococcales</taxon>
        <taxon>Bogoriellaceae</taxon>
        <taxon>Georgenia</taxon>
    </lineage>
</organism>
<dbReference type="OrthoDB" id="7274111at2"/>
<keyword evidence="3" id="KW-0804">Transcription</keyword>